<evidence type="ECO:0000313" key="4">
    <source>
        <dbReference type="Proteomes" id="UP001317779"/>
    </source>
</evidence>
<dbReference type="SMART" id="SM00894">
    <property type="entry name" value="Excalibur"/>
    <property type="match status" value="1"/>
</dbReference>
<dbReference type="Proteomes" id="UP001317779">
    <property type="component" value="Chromosome"/>
</dbReference>
<evidence type="ECO:0000313" key="3">
    <source>
        <dbReference type="EMBL" id="BDV31411.1"/>
    </source>
</evidence>
<accession>A0ABM8E0Z2</accession>
<reference evidence="3 4" key="1">
    <citation type="submission" date="2022-12" db="EMBL/GenBank/DDBJ databases">
        <title>Microbacterium terricola strain KV-448 chromosome, complete genome.</title>
        <authorList>
            <person name="Oshima T."/>
            <person name="Moriya T."/>
            <person name="Bessho Y."/>
        </authorList>
    </citation>
    <scope>NUCLEOTIDE SEQUENCE [LARGE SCALE GENOMIC DNA]</scope>
    <source>
        <strain evidence="3 4">KV-448</strain>
    </source>
</reference>
<dbReference type="Pfam" id="PF05901">
    <property type="entry name" value="Excalibur"/>
    <property type="match status" value="1"/>
</dbReference>
<dbReference type="EMBL" id="AP027141">
    <property type="protein sequence ID" value="BDV31411.1"/>
    <property type="molecule type" value="Genomic_DNA"/>
</dbReference>
<dbReference type="RefSeq" id="WP_263798000.1">
    <property type="nucleotide sequence ID" value="NZ_AP027141.1"/>
</dbReference>
<feature type="region of interest" description="Disordered" evidence="1">
    <location>
        <begin position="39"/>
        <end position="90"/>
    </location>
</feature>
<feature type="region of interest" description="Disordered" evidence="1">
    <location>
        <begin position="318"/>
        <end position="342"/>
    </location>
</feature>
<protein>
    <submittedName>
        <fullName evidence="3">Calcium-binding protein</fullName>
    </submittedName>
</protein>
<dbReference type="Pfam" id="PF07510">
    <property type="entry name" value="GmrSD_C"/>
    <property type="match status" value="1"/>
</dbReference>
<gene>
    <name evidence="3" type="ORF">Microterr_20710</name>
</gene>
<sequence>MTRQRRASAIRRLPKSAWFAVVALAVLVSSAGGIVLGTSPDADAAPTARPSATASRSAEATPEATPEASTSPTRSPAATATPSAPAVAPEPGTAAALLETLPVKGRAPKTGYEREAQYGTAWIDVDRNGCDTRNDILARDLTEIDRPAGCRVLSGTLDDPYTGSTIDFVRGNTTSTAVQIDHVVALVDSWQKGAQRLSQAERVALANDPLNLFAVDGHTNAQKGGSDAASWLPPQKAFRCEYVAHQVSVKAAYHLWVTQAEHDAIAGVLAVCPGQVAYTSTLAAAASASPDADAGDPDDPDAETVTYANCDAVRTAGAAPIRTGDPGYSRKLDRDGDGVGCE</sequence>
<organism evidence="3 4">
    <name type="scientific">Microbacterium terricola</name>
    <dbReference type="NCBI Taxonomy" id="344163"/>
    <lineage>
        <taxon>Bacteria</taxon>
        <taxon>Bacillati</taxon>
        <taxon>Actinomycetota</taxon>
        <taxon>Actinomycetes</taxon>
        <taxon>Micrococcales</taxon>
        <taxon>Microbacteriaceae</taxon>
        <taxon>Microbacterium</taxon>
    </lineage>
</organism>
<evidence type="ECO:0000256" key="1">
    <source>
        <dbReference type="SAM" id="MobiDB-lite"/>
    </source>
</evidence>
<dbReference type="PANTHER" id="PTHR24094">
    <property type="entry name" value="SECRETED PROTEIN"/>
    <property type="match status" value="1"/>
</dbReference>
<feature type="domain" description="Excalibur calcium-binding" evidence="2">
    <location>
        <begin position="306"/>
        <end position="342"/>
    </location>
</feature>
<dbReference type="PANTHER" id="PTHR24094:SF15">
    <property type="entry name" value="AMP-DEPENDENT SYNTHETASE_LIGASE DOMAIN-CONTAINING PROTEIN-RELATED"/>
    <property type="match status" value="1"/>
</dbReference>
<feature type="compositionally biased region" description="Basic and acidic residues" evidence="1">
    <location>
        <begin position="328"/>
        <end position="342"/>
    </location>
</feature>
<dbReference type="InterPro" id="IPR011089">
    <property type="entry name" value="GmrSD_C"/>
</dbReference>
<keyword evidence="4" id="KW-1185">Reference proteome</keyword>
<proteinExistence type="predicted"/>
<evidence type="ECO:0000259" key="2">
    <source>
        <dbReference type="SMART" id="SM00894"/>
    </source>
</evidence>
<name>A0ABM8E0Z2_9MICO</name>
<dbReference type="InterPro" id="IPR008613">
    <property type="entry name" value="Excalibur_Ca-bd_domain"/>
</dbReference>